<feature type="domain" description="N-acetyltransferase" evidence="3">
    <location>
        <begin position="2"/>
        <end position="158"/>
    </location>
</feature>
<dbReference type="SUPFAM" id="SSF55729">
    <property type="entry name" value="Acyl-CoA N-acyltransferases (Nat)"/>
    <property type="match status" value="1"/>
</dbReference>
<dbReference type="PANTHER" id="PTHR43877">
    <property type="entry name" value="AMINOALKYLPHOSPHONATE N-ACETYLTRANSFERASE-RELATED-RELATED"/>
    <property type="match status" value="1"/>
</dbReference>
<organism evidence="4 6">
    <name type="scientific">Agrobacterium larrymoorei</name>
    <dbReference type="NCBI Taxonomy" id="160699"/>
    <lineage>
        <taxon>Bacteria</taxon>
        <taxon>Pseudomonadati</taxon>
        <taxon>Pseudomonadota</taxon>
        <taxon>Alphaproteobacteria</taxon>
        <taxon>Hyphomicrobiales</taxon>
        <taxon>Rhizobiaceae</taxon>
        <taxon>Rhizobium/Agrobacterium group</taxon>
        <taxon>Agrobacterium</taxon>
    </lineage>
</organism>
<evidence type="ECO:0000313" key="6">
    <source>
        <dbReference type="Proteomes" id="UP000298545"/>
    </source>
</evidence>
<evidence type="ECO:0000256" key="1">
    <source>
        <dbReference type="ARBA" id="ARBA00022679"/>
    </source>
</evidence>
<dbReference type="AlphaFoldDB" id="A0A4D7DUP6"/>
<evidence type="ECO:0000256" key="2">
    <source>
        <dbReference type="ARBA" id="ARBA00023315"/>
    </source>
</evidence>
<dbReference type="Pfam" id="PF00583">
    <property type="entry name" value="Acetyltransf_1"/>
    <property type="match status" value="1"/>
</dbReference>
<dbReference type="Gene3D" id="3.40.630.30">
    <property type="match status" value="1"/>
</dbReference>
<dbReference type="Proteomes" id="UP000298545">
    <property type="component" value="Chromosome circular"/>
</dbReference>
<evidence type="ECO:0000259" key="3">
    <source>
        <dbReference type="PROSITE" id="PS51186"/>
    </source>
</evidence>
<reference evidence="5 7" key="2">
    <citation type="submission" date="2021-03" db="EMBL/GenBank/DDBJ databases">
        <title>Rapid diversification of plasmids in a genus of pathogenic and nitrogen fixing bacteria.</title>
        <authorList>
            <person name="Weisberg A.J."/>
            <person name="Miller M."/>
            <person name="Ream W."/>
            <person name="Grunwald N.J."/>
            <person name="Chang J.H."/>
        </authorList>
    </citation>
    <scope>NUCLEOTIDE SEQUENCE [LARGE SCALE GENOMIC DNA]</scope>
    <source>
        <strain evidence="5 7">AF3.44</strain>
    </source>
</reference>
<dbReference type="EMBL" id="CP039691">
    <property type="protein sequence ID" value="QCI98026.1"/>
    <property type="molecule type" value="Genomic_DNA"/>
</dbReference>
<dbReference type="GO" id="GO:0016747">
    <property type="term" value="F:acyltransferase activity, transferring groups other than amino-acyl groups"/>
    <property type="evidence" value="ECO:0007669"/>
    <property type="project" value="InterPro"/>
</dbReference>
<evidence type="ECO:0000313" key="4">
    <source>
        <dbReference type="EMBL" id="QCI98026.1"/>
    </source>
</evidence>
<dbReference type="EMBL" id="CP072167">
    <property type="protein sequence ID" value="QYA06524.1"/>
    <property type="molecule type" value="Genomic_DNA"/>
</dbReference>
<dbReference type="InterPro" id="IPR050832">
    <property type="entry name" value="Bact_Acetyltransf"/>
</dbReference>
<dbReference type="Proteomes" id="UP000826513">
    <property type="component" value="Chromosome 1"/>
</dbReference>
<dbReference type="KEGG" id="alf:CFBP5473_08960"/>
<sequence length="169" mass="19253">MITIRQARQDDAAILAAIGFRAWEDATRSIQTNDEIRENARSAFAHFTLGAWHCILVAESDGTLAGWAARENSDDMISDFWIDPFYQRQGIGEMLLDELEAQVLAAGFPSVKLESHADNEKALSFFRKHGYEVSWLSMKYARKLDREVQSIGLRKQLKEFEMVTYGPSF</sequence>
<dbReference type="InterPro" id="IPR000182">
    <property type="entry name" value="GNAT_dom"/>
</dbReference>
<gene>
    <name evidence="4" type="ORF">CFBP5473_08960</name>
    <name evidence="5" type="ORF">J5285_10745</name>
</gene>
<dbReference type="OrthoDB" id="9811979at2"/>
<dbReference type="InterPro" id="IPR016181">
    <property type="entry name" value="Acyl_CoA_acyltransferase"/>
</dbReference>
<dbReference type="STRING" id="1367849.GCA_000518585_00090"/>
<proteinExistence type="predicted"/>
<evidence type="ECO:0000313" key="7">
    <source>
        <dbReference type="Proteomes" id="UP000826513"/>
    </source>
</evidence>
<accession>A0A4D7DUP6</accession>
<dbReference type="CDD" id="cd04301">
    <property type="entry name" value="NAT_SF"/>
    <property type="match status" value="1"/>
</dbReference>
<evidence type="ECO:0000313" key="5">
    <source>
        <dbReference type="EMBL" id="QYA06524.1"/>
    </source>
</evidence>
<keyword evidence="2" id="KW-0012">Acyltransferase</keyword>
<protein>
    <submittedName>
        <fullName evidence="4">GNAT family N-acetyltransferase</fullName>
    </submittedName>
</protein>
<keyword evidence="1 4" id="KW-0808">Transferase</keyword>
<keyword evidence="7" id="KW-1185">Reference proteome</keyword>
<name>A0A4D7DUP6_9HYPH</name>
<dbReference type="RefSeq" id="WP_027673023.1">
    <property type="nucleotide sequence ID" value="NZ_CP039691.1"/>
</dbReference>
<reference evidence="4 6" key="1">
    <citation type="submission" date="2019-04" db="EMBL/GenBank/DDBJ databases">
        <title>Complete genome sequence of Agrobacterium larrymoorei CFBP5473.</title>
        <authorList>
            <person name="Haryono M."/>
            <person name="Chou L."/>
            <person name="Lin Y.-C."/>
            <person name="Lai E.-M."/>
            <person name="Kuo C.-H."/>
        </authorList>
    </citation>
    <scope>NUCLEOTIDE SEQUENCE [LARGE SCALE GENOMIC DNA]</scope>
    <source>
        <strain evidence="4 6">CFBP5473</strain>
    </source>
</reference>
<dbReference type="PROSITE" id="PS51186">
    <property type="entry name" value="GNAT"/>
    <property type="match status" value="1"/>
</dbReference>